<dbReference type="InterPro" id="IPR050879">
    <property type="entry name" value="Acyltransferase_3"/>
</dbReference>
<feature type="transmembrane region" description="Helical" evidence="2">
    <location>
        <begin position="192"/>
        <end position="214"/>
    </location>
</feature>
<feature type="compositionally biased region" description="Basic and acidic residues" evidence="1">
    <location>
        <begin position="728"/>
        <end position="738"/>
    </location>
</feature>
<sequence length="779" mass="84835">MNRGTTAPMVDQQAADPPRSRPHPYLTHVDGLRGIAIALVVIFDVFVGRVSSGVDVFLFLGGLLFLTSQMRNAQRPGGPTIGQSIIRLARRLVPALVVVVATMLGAVMLFWPQSAWSQPFENAAAAVAYVANYWLAANTGGYDAVDGDAPLFQHLWSMSVQLQIYLLILVAVYVSYRLVAARNARHRRWRRTIIAIVAAATAASFIYALVLHQVGLQDLNYYSTLARFWEIGLGALFGLVVYSLNGMHPATRTGAFVLGIAAILFTGLFLDGAQEFPGPWTLVPLAGAALVIVSGVTEPDGPRGWRDLGPVKLLETPPFVWLGTISYALYLWHWPLLLLVLSVTPAQPFSAASGITVIALSLVLAWFTHLYVEKPLRQSGKPERRAVLRPGYIKRALSHAPNAWYPVTAALAVVGVAAIATSPLSFGAYQKHQANQILDEVDGLGGYEEVYKGARVNFAGEEAPEGVPIFPPAEMGPDGVLDAAALDGCVSDFDSTTVHDDEDCWYGDTDADETLYLVGGSHSEHYLPALDLIGKERGFKIVTYLKVGCPLYFEEKIDGTYFEDCMEWSADVEKTIMADPPSLGVFMVSTRPTVIDGGGVEQVPDFYVEVFKRFSDAGIHIFGARDTVWLTNPDGGMRDPAICVEESEDPMACGEPARASLLPWNPAVTAYRGLDMTHLDVNGGNIVDEWVMTVMGNIRVYRDAHHFTRQYAETLADELDRQMFDDPVKADDLSDLGREPGPLTEEELEEAEQASSKSTSTSSEKPTTSTTPTTTTSAK</sequence>
<comment type="caution">
    <text evidence="5">The sequence shown here is derived from an EMBL/GenBank/DDBJ whole genome shotgun (WGS) entry which is preliminary data.</text>
</comment>
<proteinExistence type="predicted"/>
<dbReference type="AlphaFoldDB" id="I7JVN8"/>
<feature type="compositionally biased region" description="Low complexity" evidence="1">
    <location>
        <begin position="755"/>
        <end position="779"/>
    </location>
</feature>
<keyword evidence="2" id="KW-0812">Transmembrane</keyword>
<keyword evidence="2" id="KW-0472">Membrane</keyword>
<dbReference type="PANTHER" id="PTHR23028">
    <property type="entry name" value="ACETYLTRANSFERASE"/>
    <property type="match status" value="1"/>
</dbReference>
<dbReference type="GO" id="GO:0016747">
    <property type="term" value="F:acyltransferase activity, transferring groups other than amino-acyl groups"/>
    <property type="evidence" value="ECO:0007669"/>
    <property type="project" value="InterPro"/>
</dbReference>
<feature type="transmembrane region" description="Helical" evidence="2">
    <location>
        <begin position="256"/>
        <end position="274"/>
    </location>
</feature>
<feature type="domain" description="Acyltransferase 3" evidence="3">
    <location>
        <begin position="29"/>
        <end position="366"/>
    </location>
</feature>
<dbReference type="InterPro" id="IPR002656">
    <property type="entry name" value="Acyl_transf_3_dom"/>
</dbReference>
<gene>
    <name evidence="5" type="ORF">BN46_0398</name>
</gene>
<dbReference type="Pfam" id="PF19040">
    <property type="entry name" value="SGNH"/>
    <property type="match status" value="1"/>
</dbReference>
<evidence type="ECO:0000313" key="5">
    <source>
        <dbReference type="EMBL" id="CCI83146.1"/>
    </source>
</evidence>
<protein>
    <submittedName>
        <fullName evidence="5">Putative membrane protein</fullName>
    </submittedName>
</protein>
<dbReference type="EMBL" id="CAJZ01000053">
    <property type="protein sequence ID" value="CCI83146.1"/>
    <property type="molecule type" value="Genomic_DNA"/>
</dbReference>
<feature type="domain" description="SGNH" evidence="4">
    <location>
        <begin position="498"/>
        <end position="599"/>
    </location>
</feature>
<evidence type="ECO:0000256" key="1">
    <source>
        <dbReference type="SAM" id="MobiDB-lite"/>
    </source>
</evidence>
<reference evidence="5 6" key="1">
    <citation type="journal article" date="2012" name="J. Bacteriol.">
        <title>Draft Genome Sequence of Turicella otitidis ATCC 51513, Isolated from Middle Ear Fluid from a Child with Otitis Media.</title>
        <authorList>
            <person name="Brinkrolf K."/>
            <person name="Schneider J."/>
            <person name="Knecht M."/>
            <person name="Ruckert C."/>
            <person name="Tauch A."/>
        </authorList>
    </citation>
    <scope>NUCLEOTIDE SEQUENCE [LARGE SCALE GENOMIC DNA]</scope>
    <source>
        <strain evidence="5 6">ATCC 51513</strain>
    </source>
</reference>
<keyword evidence="2" id="KW-1133">Transmembrane helix</keyword>
<feature type="transmembrane region" description="Helical" evidence="2">
    <location>
        <begin position="35"/>
        <end position="66"/>
    </location>
</feature>
<feature type="region of interest" description="Disordered" evidence="1">
    <location>
        <begin position="728"/>
        <end position="779"/>
    </location>
</feature>
<dbReference type="GO" id="GO:0016020">
    <property type="term" value="C:membrane"/>
    <property type="evidence" value="ECO:0007669"/>
    <property type="project" value="TreeGrafter"/>
</dbReference>
<evidence type="ECO:0000259" key="3">
    <source>
        <dbReference type="Pfam" id="PF01757"/>
    </source>
</evidence>
<dbReference type="Pfam" id="PF01757">
    <property type="entry name" value="Acyl_transf_3"/>
    <property type="match status" value="1"/>
</dbReference>
<name>I7JVN8_9CORY</name>
<feature type="transmembrane region" description="Helical" evidence="2">
    <location>
        <begin position="403"/>
        <end position="426"/>
    </location>
</feature>
<organism evidence="5 6">
    <name type="scientific">Corynebacterium otitidis ATCC 51513</name>
    <dbReference type="NCBI Taxonomy" id="883169"/>
    <lineage>
        <taxon>Bacteria</taxon>
        <taxon>Bacillati</taxon>
        <taxon>Actinomycetota</taxon>
        <taxon>Actinomycetes</taxon>
        <taxon>Mycobacteriales</taxon>
        <taxon>Corynebacteriaceae</taxon>
        <taxon>Corynebacterium</taxon>
    </lineage>
</organism>
<dbReference type="InterPro" id="IPR043968">
    <property type="entry name" value="SGNH"/>
</dbReference>
<dbReference type="OrthoDB" id="3404679at2"/>
<feature type="transmembrane region" description="Helical" evidence="2">
    <location>
        <begin position="226"/>
        <end position="244"/>
    </location>
</feature>
<feature type="region of interest" description="Disordered" evidence="1">
    <location>
        <begin position="1"/>
        <end position="23"/>
    </location>
</feature>
<evidence type="ECO:0000259" key="4">
    <source>
        <dbReference type="Pfam" id="PF19040"/>
    </source>
</evidence>
<dbReference type="PANTHER" id="PTHR23028:SF53">
    <property type="entry name" value="ACYL_TRANSF_3 DOMAIN-CONTAINING PROTEIN"/>
    <property type="match status" value="1"/>
</dbReference>
<feature type="transmembrane region" description="Helical" evidence="2">
    <location>
        <begin position="349"/>
        <end position="372"/>
    </location>
</feature>
<dbReference type="GO" id="GO:0009103">
    <property type="term" value="P:lipopolysaccharide biosynthetic process"/>
    <property type="evidence" value="ECO:0007669"/>
    <property type="project" value="TreeGrafter"/>
</dbReference>
<accession>I7JVN8</accession>
<evidence type="ECO:0000313" key="6">
    <source>
        <dbReference type="Proteomes" id="UP000011016"/>
    </source>
</evidence>
<feature type="transmembrane region" description="Helical" evidence="2">
    <location>
        <begin position="92"/>
        <end position="111"/>
    </location>
</feature>
<feature type="transmembrane region" description="Helical" evidence="2">
    <location>
        <begin position="319"/>
        <end position="343"/>
    </location>
</feature>
<feature type="transmembrane region" description="Helical" evidence="2">
    <location>
        <begin position="162"/>
        <end position="180"/>
    </location>
</feature>
<dbReference type="Proteomes" id="UP000011016">
    <property type="component" value="Unassembled WGS sequence"/>
</dbReference>
<evidence type="ECO:0000256" key="2">
    <source>
        <dbReference type="SAM" id="Phobius"/>
    </source>
</evidence>